<keyword evidence="2" id="KW-1185">Reference proteome</keyword>
<comment type="caution">
    <text evidence="1">The sequence shown here is derived from an EMBL/GenBank/DDBJ whole genome shotgun (WGS) entry which is preliminary data.</text>
</comment>
<dbReference type="EMBL" id="SEYY01019365">
    <property type="protein sequence ID" value="KAB7498339.1"/>
    <property type="molecule type" value="Genomic_DNA"/>
</dbReference>
<proteinExistence type="predicted"/>
<protein>
    <submittedName>
        <fullName evidence="1">Uncharacterized protein</fullName>
    </submittedName>
</protein>
<evidence type="ECO:0000313" key="2">
    <source>
        <dbReference type="Proteomes" id="UP000326759"/>
    </source>
</evidence>
<dbReference type="Proteomes" id="UP000326759">
    <property type="component" value="Unassembled WGS sequence"/>
</dbReference>
<accession>A0A5N5SXD6</accession>
<dbReference type="AlphaFoldDB" id="A0A5N5SXD6"/>
<gene>
    <name evidence="1" type="ORF">Anas_09242</name>
</gene>
<name>A0A5N5SXD6_9CRUS</name>
<organism evidence="1 2">
    <name type="scientific">Armadillidium nasatum</name>
    <dbReference type="NCBI Taxonomy" id="96803"/>
    <lineage>
        <taxon>Eukaryota</taxon>
        <taxon>Metazoa</taxon>
        <taxon>Ecdysozoa</taxon>
        <taxon>Arthropoda</taxon>
        <taxon>Crustacea</taxon>
        <taxon>Multicrustacea</taxon>
        <taxon>Malacostraca</taxon>
        <taxon>Eumalacostraca</taxon>
        <taxon>Peracarida</taxon>
        <taxon>Isopoda</taxon>
        <taxon>Oniscidea</taxon>
        <taxon>Crinocheta</taxon>
        <taxon>Armadillidiidae</taxon>
        <taxon>Armadillidium</taxon>
    </lineage>
</organism>
<evidence type="ECO:0000313" key="1">
    <source>
        <dbReference type="EMBL" id="KAB7498339.1"/>
    </source>
</evidence>
<reference evidence="1 2" key="1">
    <citation type="journal article" date="2019" name="PLoS Biol.">
        <title>Sex chromosomes control vertical transmission of feminizing Wolbachia symbionts in an isopod.</title>
        <authorList>
            <person name="Becking T."/>
            <person name="Chebbi M.A."/>
            <person name="Giraud I."/>
            <person name="Moumen B."/>
            <person name="Laverre T."/>
            <person name="Caubet Y."/>
            <person name="Peccoud J."/>
            <person name="Gilbert C."/>
            <person name="Cordaux R."/>
        </authorList>
    </citation>
    <scope>NUCLEOTIDE SEQUENCE [LARGE SCALE GENOMIC DNA]</scope>
    <source>
        <strain evidence="1">ANa2</strain>
        <tissue evidence="1">Whole body excluding digestive tract and cuticle</tissue>
    </source>
</reference>
<sequence>MKDLIRKYLSNFGMTKQFVTVSLESFKDENDYLHEIYSKLKHGEKVFSVECIENTVQFAELSERDNMILMHSFSYSEVPQNSSVILTTPNSVCSKL</sequence>